<dbReference type="Gene3D" id="1.10.287.540">
    <property type="entry name" value="Helix hairpin bin"/>
    <property type="match status" value="1"/>
</dbReference>
<reference evidence="3" key="1">
    <citation type="submission" date="2020-08" db="EMBL/GenBank/DDBJ databases">
        <title>Genome public.</title>
        <authorList>
            <person name="Liu C."/>
            <person name="Sun Q."/>
        </authorList>
    </citation>
    <scope>NUCLEOTIDE SEQUENCE</scope>
    <source>
        <strain evidence="3">NSJ-64</strain>
    </source>
</reference>
<dbReference type="GO" id="GO:0005737">
    <property type="term" value="C:cytoplasm"/>
    <property type="evidence" value="ECO:0007669"/>
    <property type="project" value="UniProtKB-SubCell"/>
</dbReference>
<proteinExistence type="inferred from homology"/>
<evidence type="ECO:0000256" key="2">
    <source>
        <dbReference type="HAMAP-Rule" id="MF_01103"/>
    </source>
</evidence>
<gene>
    <name evidence="3" type="ORF">H8705_12700</name>
</gene>
<keyword evidence="4" id="KW-1185">Reference proteome</keyword>
<dbReference type="PANTHER" id="PTHR37300">
    <property type="entry name" value="UPF0291 PROTEIN CBO2609/CLC_2481"/>
    <property type="match status" value="1"/>
</dbReference>
<dbReference type="EMBL" id="JACRTD010000011">
    <property type="protein sequence ID" value="MBC8586441.1"/>
    <property type="molecule type" value="Genomic_DNA"/>
</dbReference>
<dbReference type="SUPFAM" id="SSF158221">
    <property type="entry name" value="YnzC-like"/>
    <property type="match status" value="1"/>
</dbReference>
<name>A0A926IIK1_9FIRM</name>
<dbReference type="PANTHER" id="PTHR37300:SF1">
    <property type="entry name" value="UPF0291 PROTEIN YNZC"/>
    <property type="match status" value="1"/>
</dbReference>
<dbReference type="HAMAP" id="MF_01103">
    <property type="entry name" value="UPF0291"/>
    <property type="match status" value="1"/>
</dbReference>
<dbReference type="Pfam" id="PF05979">
    <property type="entry name" value="DUF896"/>
    <property type="match status" value="1"/>
</dbReference>
<accession>A0A926IIK1</accession>
<dbReference type="AlphaFoldDB" id="A0A926IIK1"/>
<protein>
    <recommendedName>
        <fullName evidence="2">UPF0291 protein H8705_12700</fullName>
    </recommendedName>
</protein>
<dbReference type="RefSeq" id="WP_262396160.1">
    <property type="nucleotide sequence ID" value="NZ_JACRTD010000011.1"/>
</dbReference>
<comment type="caution">
    <text evidence="3">The sequence shown here is derived from an EMBL/GenBank/DDBJ whole genome shotgun (WGS) entry which is preliminary data.</text>
</comment>
<comment type="similarity">
    <text evidence="2">Belongs to the UPF0291 family.</text>
</comment>
<keyword evidence="1 2" id="KW-0963">Cytoplasm</keyword>
<organism evidence="3 4">
    <name type="scientific">Youxingia wuxianensis</name>
    <dbReference type="NCBI Taxonomy" id="2763678"/>
    <lineage>
        <taxon>Bacteria</taxon>
        <taxon>Bacillati</taxon>
        <taxon>Bacillota</taxon>
        <taxon>Clostridia</taxon>
        <taxon>Eubacteriales</taxon>
        <taxon>Oscillospiraceae</taxon>
        <taxon>Youxingia</taxon>
    </lineage>
</organism>
<dbReference type="Proteomes" id="UP000623678">
    <property type="component" value="Unassembled WGS sequence"/>
</dbReference>
<sequence length="67" mass="7881">MDQKKIQRINELAKKERETGLTDVEKEERLALRQEYIADMKANLTATLENTYLVDEKGNKTKLQKKE</sequence>
<comment type="subcellular location">
    <subcellularLocation>
        <location evidence="2">Cytoplasm</location>
    </subcellularLocation>
</comment>
<evidence type="ECO:0000313" key="3">
    <source>
        <dbReference type="EMBL" id="MBC8586441.1"/>
    </source>
</evidence>
<evidence type="ECO:0000256" key="1">
    <source>
        <dbReference type="ARBA" id="ARBA00022490"/>
    </source>
</evidence>
<dbReference type="InterPro" id="IPR009242">
    <property type="entry name" value="DUF896"/>
</dbReference>
<evidence type="ECO:0000313" key="4">
    <source>
        <dbReference type="Proteomes" id="UP000623678"/>
    </source>
</evidence>